<dbReference type="PANTHER" id="PTHR10730:SF53">
    <property type="entry name" value="GLYCOSYLTRANSFERASE 25 FAMILY MEMBER"/>
    <property type="match status" value="1"/>
</dbReference>
<evidence type="ECO:0000313" key="5">
    <source>
        <dbReference type="EMBL" id="KAF2659976.1"/>
    </source>
</evidence>
<evidence type="ECO:0000256" key="1">
    <source>
        <dbReference type="ARBA" id="ARBA00006721"/>
    </source>
</evidence>
<feature type="transmembrane region" description="Helical" evidence="4">
    <location>
        <begin position="6"/>
        <end position="24"/>
    </location>
</feature>
<keyword evidence="4" id="KW-1133">Transmembrane helix</keyword>
<proteinExistence type="inferred from homology"/>
<dbReference type="GO" id="GO:0016740">
    <property type="term" value="F:transferase activity"/>
    <property type="evidence" value="ECO:0007669"/>
    <property type="project" value="UniProtKB-KW"/>
</dbReference>
<protein>
    <submittedName>
        <fullName evidence="5">Glycosyltransferase family 25 protein</fullName>
    </submittedName>
</protein>
<gene>
    <name evidence="5" type="ORF">K491DRAFT_701980</name>
</gene>
<organism evidence="5 6">
    <name type="scientific">Lophiostoma macrostomum CBS 122681</name>
    <dbReference type="NCBI Taxonomy" id="1314788"/>
    <lineage>
        <taxon>Eukaryota</taxon>
        <taxon>Fungi</taxon>
        <taxon>Dikarya</taxon>
        <taxon>Ascomycota</taxon>
        <taxon>Pezizomycotina</taxon>
        <taxon>Dothideomycetes</taxon>
        <taxon>Pleosporomycetidae</taxon>
        <taxon>Pleosporales</taxon>
        <taxon>Lophiostomataceae</taxon>
        <taxon>Lophiostoma</taxon>
    </lineage>
</organism>
<name>A0A6A6TKK2_9PLEO</name>
<comment type="similarity">
    <text evidence="1">Belongs to the glycosyltransferase 25 family.</text>
</comment>
<dbReference type="PANTHER" id="PTHR10730">
    <property type="entry name" value="PROCOLLAGEN-LYSINE,2-OXOGLUTARATE 5-DIOXYGENASE/GLYCOSYLTRANSFERASE 25 FAMILY MEMBER"/>
    <property type="match status" value="1"/>
</dbReference>
<dbReference type="OrthoDB" id="47375at2759"/>
<sequence>MLSPSHVRILLGVLSCLSVFLLVLKIHHGRLYHSSISLEQYSYPGKAKLHGIGNDTLGFEKIFVINGPWRTDRKDALALAASYTGITLDFIPGVEGDSIGETAYPPGNHRTISKGNRGSWRAHMNAIREVIERNLTTALILEDDADWDFRLRSQLSDFSYGVRKTPELIAQAEQYHIGHPPSTDETLSQVELAIRSSVSLSSLHPRYLSREEPGYGTEWDILWLGHCGAQFPEPSPHSPNRIMIHNDPTVPEPQYLKPMSRANLDKLSSVYPPHTRVVHQANTTLCTIAYAVTQRGARKLLYEFGIREFNKGFDFALSDYCNALTRDATREHMPMCITVQPPIFGHHFAERGGSDIVGIDANGKPAVETRYVKWSVRMNLERLVRGEDGVVEQWGEKKD</sequence>
<dbReference type="Proteomes" id="UP000799324">
    <property type="component" value="Unassembled WGS sequence"/>
</dbReference>
<keyword evidence="4" id="KW-0472">Membrane</keyword>
<evidence type="ECO:0000313" key="6">
    <source>
        <dbReference type="Proteomes" id="UP000799324"/>
    </source>
</evidence>
<dbReference type="AlphaFoldDB" id="A0A6A6TKK2"/>
<evidence type="ECO:0000256" key="2">
    <source>
        <dbReference type="ARBA" id="ARBA00022676"/>
    </source>
</evidence>
<keyword evidence="2" id="KW-0328">Glycosyltransferase</keyword>
<dbReference type="CDD" id="cd06532">
    <property type="entry name" value="Glyco_transf_25"/>
    <property type="match status" value="1"/>
</dbReference>
<keyword evidence="4" id="KW-0812">Transmembrane</keyword>
<accession>A0A6A6TKK2</accession>
<reference evidence="5" key="1">
    <citation type="journal article" date="2020" name="Stud. Mycol.">
        <title>101 Dothideomycetes genomes: a test case for predicting lifestyles and emergence of pathogens.</title>
        <authorList>
            <person name="Haridas S."/>
            <person name="Albert R."/>
            <person name="Binder M."/>
            <person name="Bloem J."/>
            <person name="Labutti K."/>
            <person name="Salamov A."/>
            <person name="Andreopoulos B."/>
            <person name="Baker S."/>
            <person name="Barry K."/>
            <person name="Bills G."/>
            <person name="Bluhm B."/>
            <person name="Cannon C."/>
            <person name="Castanera R."/>
            <person name="Culley D."/>
            <person name="Daum C."/>
            <person name="Ezra D."/>
            <person name="Gonzalez J."/>
            <person name="Henrissat B."/>
            <person name="Kuo A."/>
            <person name="Liang C."/>
            <person name="Lipzen A."/>
            <person name="Lutzoni F."/>
            <person name="Magnuson J."/>
            <person name="Mondo S."/>
            <person name="Nolan M."/>
            <person name="Ohm R."/>
            <person name="Pangilinan J."/>
            <person name="Park H.-J."/>
            <person name="Ramirez L."/>
            <person name="Alfaro M."/>
            <person name="Sun H."/>
            <person name="Tritt A."/>
            <person name="Yoshinaga Y."/>
            <person name="Zwiers L.-H."/>
            <person name="Turgeon B."/>
            <person name="Goodwin S."/>
            <person name="Spatafora J."/>
            <person name="Crous P."/>
            <person name="Grigoriev I."/>
        </authorList>
    </citation>
    <scope>NUCLEOTIDE SEQUENCE</scope>
    <source>
        <strain evidence="5">CBS 122681</strain>
    </source>
</reference>
<dbReference type="InterPro" id="IPR002654">
    <property type="entry name" value="Glyco_trans_25"/>
</dbReference>
<evidence type="ECO:0000256" key="4">
    <source>
        <dbReference type="SAM" id="Phobius"/>
    </source>
</evidence>
<dbReference type="EMBL" id="MU004303">
    <property type="protein sequence ID" value="KAF2659976.1"/>
    <property type="molecule type" value="Genomic_DNA"/>
</dbReference>
<dbReference type="InterPro" id="IPR050757">
    <property type="entry name" value="Collagen_mod_GT25"/>
</dbReference>
<keyword evidence="6" id="KW-1185">Reference proteome</keyword>
<evidence type="ECO:0000256" key="3">
    <source>
        <dbReference type="ARBA" id="ARBA00022679"/>
    </source>
</evidence>
<keyword evidence="3 5" id="KW-0808">Transferase</keyword>